<dbReference type="InterPro" id="IPR028009">
    <property type="entry name" value="ESCO_Acetyltransf_dom"/>
</dbReference>
<name>A0ABV0PIA6_9TELE</name>
<gene>
    <name evidence="2" type="primary">ESCO2</name>
    <name evidence="2" type="ORF">GOODEAATRI_029948</name>
</gene>
<evidence type="ECO:0000313" key="3">
    <source>
        <dbReference type="Proteomes" id="UP001476798"/>
    </source>
</evidence>
<dbReference type="Proteomes" id="UP001476798">
    <property type="component" value="Unassembled WGS sequence"/>
</dbReference>
<dbReference type="PANTHER" id="PTHR45884">
    <property type="entry name" value="N-ACETYLTRANSFERASE ECO"/>
    <property type="match status" value="1"/>
</dbReference>
<protein>
    <submittedName>
        <fullName evidence="2">N-acetyltransferase esco2</fullName>
    </submittedName>
</protein>
<feature type="non-terminal residue" evidence="2">
    <location>
        <position position="1"/>
    </location>
</feature>
<sequence>AYRVLEQPDENKDMTKDDFMERHRAWCCSTVPEQALCGISRIWVFSLARRQGIATRMLDTVR</sequence>
<organism evidence="2 3">
    <name type="scientific">Goodea atripinnis</name>
    <dbReference type="NCBI Taxonomy" id="208336"/>
    <lineage>
        <taxon>Eukaryota</taxon>
        <taxon>Metazoa</taxon>
        <taxon>Chordata</taxon>
        <taxon>Craniata</taxon>
        <taxon>Vertebrata</taxon>
        <taxon>Euteleostomi</taxon>
        <taxon>Actinopterygii</taxon>
        <taxon>Neopterygii</taxon>
        <taxon>Teleostei</taxon>
        <taxon>Neoteleostei</taxon>
        <taxon>Acanthomorphata</taxon>
        <taxon>Ovalentaria</taxon>
        <taxon>Atherinomorphae</taxon>
        <taxon>Cyprinodontiformes</taxon>
        <taxon>Goodeidae</taxon>
        <taxon>Goodea</taxon>
    </lineage>
</organism>
<dbReference type="EMBL" id="JAHRIO010074544">
    <property type="protein sequence ID" value="MEQ2183173.1"/>
    <property type="molecule type" value="Genomic_DNA"/>
</dbReference>
<dbReference type="PANTHER" id="PTHR45884:SF3">
    <property type="entry name" value="N-ACETYLTRANSFERASE ESCO2"/>
    <property type="match status" value="1"/>
</dbReference>
<accession>A0ABV0PIA6</accession>
<evidence type="ECO:0000259" key="1">
    <source>
        <dbReference type="Pfam" id="PF13880"/>
    </source>
</evidence>
<comment type="caution">
    <text evidence="2">The sequence shown here is derived from an EMBL/GenBank/DDBJ whole genome shotgun (WGS) entry which is preliminary data.</text>
</comment>
<keyword evidence="3" id="KW-1185">Reference proteome</keyword>
<dbReference type="Pfam" id="PF13880">
    <property type="entry name" value="Acetyltransf_13"/>
    <property type="match status" value="1"/>
</dbReference>
<feature type="domain" description="N-acetyltransferase ESCO acetyl-transferase" evidence="1">
    <location>
        <begin position="34"/>
        <end position="62"/>
    </location>
</feature>
<reference evidence="2 3" key="1">
    <citation type="submission" date="2021-06" db="EMBL/GenBank/DDBJ databases">
        <authorList>
            <person name="Palmer J.M."/>
        </authorList>
    </citation>
    <scope>NUCLEOTIDE SEQUENCE [LARGE SCALE GENOMIC DNA]</scope>
    <source>
        <strain evidence="2 3">GA_2019</strain>
        <tissue evidence="2">Muscle</tissue>
    </source>
</reference>
<evidence type="ECO:0000313" key="2">
    <source>
        <dbReference type="EMBL" id="MEQ2183173.1"/>
    </source>
</evidence>
<proteinExistence type="predicted"/>